<keyword evidence="1" id="KW-0963">Cytoplasm</keyword>
<keyword evidence="4" id="KW-0175">Coiled coil</keyword>
<keyword evidence="3 6" id="KW-0378">Hydrolase</keyword>
<proteinExistence type="inferred from homology"/>
<dbReference type="SUPFAM" id="SSF116842">
    <property type="entry name" value="XseB-like"/>
    <property type="match status" value="1"/>
</dbReference>
<feature type="compositionally biased region" description="Acidic residues" evidence="5">
    <location>
        <begin position="7"/>
        <end position="21"/>
    </location>
</feature>
<dbReference type="RefSeq" id="WP_176964381.1">
    <property type="nucleotide sequence ID" value="NZ_CP058215.1"/>
</dbReference>
<dbReference type="GO" id="GO:0005829">
    <property type="term" value="C:cytosol"/>
    <property type="evidence" value="ECO:0007669"/>
    <property type="project" value="TreeGrafter"/>
</dbReference>
<dbReference type="Pfam" id="PF02609">
    <property type="entry name" value="Exonuc_VII_S"/>
    <property type="match status" value="1"/>
</dbReference>
<dbReference type="KEGG" id="mzi:HWN40_03085"/>
<keyword evidence="2" id="KW-0540">Nuclease</keyword>
<dbReference type="InterPro" id="IPR003761">
    <property type="entry name" value="Exonuc_VII_S"/>
</dbReference>
<dbReference type="InterPro" id="IPR037004">
    <property type="entry name" value="Exonuc_VII_ssu_sf"/>
</dbReference>
<feature type="coiled-coil region" evidence="4">
    <location>
        <begin position="59"/>
        <end position="86"/>
    </location>
</feature>
<dbReference type="NCBIfam" id="TIGR01280">
    <property type="entry name" value="xseB"/>
    <property type="match status" value="1"/>
</dbReference>
<dbReference type="AlphaFoldDB" id="A0A7D5E704"/>
<dbReference type="OrthoDB" id="142216at2157"/>
<feature type="region of interest" description="Disordered" evidence="5">
    <location>
        <begin position="1"/>
        <end position="21"/>
    </location>
</feature>
<gene>
    <name evidence="6" type="ORF">HWN40_03085</name>
</gene>
<dbReference type="PANTHER" id="PTHR34137:SF1">
    <property type="entry name" value="EXODEOXYRIBONUCLEASE 7 SMALL SUBUNIT"/>
    <property type="match status" value="1"/>
</dbReference>
<dbReference type="Gene3D" id="1.10.287.1040">
    <property type="entry name" value="Exonuclease VII, small subunit"/>
    <property type="match status" value="1"/>
</dbReference>
<dbReference type="PANTHER" id="PTHR34137">
    <property type="entry name" value="EXODEOXYRIBONUCLEASE 7 SMALL SUBUNIT"/>
    <property type="match status" value="1"/>
</dbReference>
<dbReference type="HAMAP" id="MF_00337">
    <property type="entry name" value="Exonuc_7_S"/>
    <property type="match status" value="1"/>
</dbReference>
<evidence type="ECO:0000256" key="3">
    <source>
        <dbReference type="ARBA" id="ARBA00022801"/>
    </source>
</evidence>
<dbReference type="NCBIfam" id="NF002140">
    <property type="entry name" value="PRK00977.1-4"/>
    <property type="match status" value="1"/>
</dbReference>
<evidence type="ECO:0000256" key="2">
    <source>
        <dbReference type="ARBA" id="ARBA00022722"/>
    </source>
</evidence>
<dbReference type="GO" id="GO:0008855">
    <property type="term" value="F:exodeoxyribonuclease VII activity"/>
    <property type="evidence" value="ECO:0007669"/>
    <property type="project" value="UniProtKB-EC"/>
</dbReference>
<protein>
    <submittedName>
        <fullName evidence="6">Exodeoxyribonuclease VII small subunit</fullName>
        <ecNumber evidence="6">3.1.11.6</ecNumber>
    </submittedName>
</protein>
<accession>A0A7D5E704</accession>
<evidence type="ECO:0000256" key="5">
    <source>
        <dbReference type="SAM" id="MobiDB-lite"/>
    </source>
</evidence>
<dbReference type="EMBL" id="CP058215">
    <property type="protein sequence ID" value="QLC49318.1"/>
    <property type="molecule type" value="Genomic_DNA"/>
</dbReference>
<keyword evidence="7" id="KW-1185">Reference proteome</keyword>
<dbReference type="EC" id="3.1.11.6" evidence="6"/>
<dbReference type="GO" id="GO:0009318">
    <property type="term" value="C:exodeoxyribonuclease VII complex"/>
    <property type="evidence" value="ECO:0007669"/>
    <property type="project" value="InterPro"/>
</dbReference>
<evidence type="ECO:0000313" key="7">
    <source>
        <dbReference type="Proteomes" id="UP000509594"/>
    </source>
</evidence>
<name>A0A7D5E704_9EURY</name>
<evidence type="ECO:0000313" key="6">
    <source>
        <dbReference type="EMBL" id="QLC49318.1"/>
    </source>
</evidence>
<dbReference type="GeneID" id="55820626"/>
<dbReference type="Proteomes" id="UP000509594">
    <property type="component" value="Chromosome"/>
</dbReference>
<reference evidence="6 7" key="1">
    <citation type="submission" date="2020-06" db="EMBL/GenBank/DDBJ databases">
        <title>Methanolobus halotolerans sp. nov., isolated from a saline lake Tus in Siberia.</title>
        <authorList>
            <person name="Shen Y."/>
            <person name="Chen S.-C."/>
            <person name="Lai M.-C."/>
            <person name="Huang H.-H."/>
            <person name="Chiu H.-H."/>
            <person name="Tang S.-L."/>
            <person name="Rogozin D.Y."/>
            <person name="Degermendzhy A.G."/>
        </authorList>
    </citation>
    <scope>NUCLEOTIDE SEQUENCE [LARGE SCALE GENOMIC DNA]</scope>
    <source>
        <strain evidence="6 7">DSM 21339</strain>
    </source>
</reference>
<evidence type="ECO:0000256" key="1">
    <source>
        <dbReference type="ARBA" id="ARBA00022490"/>
    </source>
</evidence>
<dbReference type="GO" id="GO:0006308">
    <property type="term" value="P:DNA catabolic process"/>
    <property type="evidence" value="ECO:0007669"/>
    <property type="project" value="InterPro"/>
</dbReference>
<sequence>MKKPEDTGEGQEGGDEEICDDTSFEESLDQLESLVDRLERGQLLLDESLELFEKGMKLARICNSKLARAERKIEVLIEENGKLKTEDFTEKDQGGR</sequence>
<evidence type="ECO:0000256" key="4">
    <source>
        <dbReference type="SAM" id="Coils"/>
    </source>
</evidence>
<organism evidence="6 7">
    <name type="scientific">Methanolobus zinderi</name>
    <dbReference type="NCBI Taxonomy" id="536044"/>
    <lineage>
        <taxon>Archaea</taxon>
        <taxon>Methanobacteriati</taxon>
        <taxon>Methanobacteriota</taxon>
        <taxon>Stenosarchaea group</taxon>
        <taxon>Methanomicrobia</taxon>
        <taxon>Methanosarcinales</taxon>
        <taxon>Methanosarcinaceae</taxon>
        <taxon>Methanolobus</taxon>
    </lineage>
</organism>